<proteinExistence type="predicted"/>
<feature type="coiled-coil region" evidence="1">
    <location>
        <begin position="40"/>
        <end position="214"/>
    </location>
</feature>
<keyword evidence="1" id="KW-0175">Coiled coil</keyword>
<reference evidence="2 3" key="1">
    <citation type="submission" date="2016-04" db="EMBL/GenBank/DDBJ databases">
        <title>The genome of Intoshia linei affirms orthonectids as highly simplified spiralians.</title>
        <authorList>
            <person name="Mikhailov K.V."/>
            <person name="Slusarev G.S."/>
            <person name="Nikitin M.A."/>
            <person name="Logacheva M.D."/>
            <person name="Penin A."/>
            <person name="Aleoshin V."/>
            <person name="Panchin Y.V."/>
        </authorList>
    </citation>
    <scope>NUCLEOTIDE SEQUENCE [LARGE SCALE GENOMIC DNA]</scope>
    <source>
        <strain evidence="2">Intl2013</strain>
        <tissue evidence="2">Whole animal</tissue>
    </source>
</reference>
<evidence type="ECO:0000256" key="1">
    <source>
        <dbReference type="SAM" id="Coils"/>
    </source>
</evidence>
<organism evidence="2 3">
    <name type="scientific">Intoshia linei</name>
    <dbReference type="NCBI Taxonomy" id="1819745"/>
    <lineage>
        <taxon>Eukaryota</taxon>
        <taxon>Metazoa</taxon>
        <taxon>Spiralia</taxon>
        <taxon>Lophotrochozoa</taxon>
        <taxon>Mesozoa</taxon>
        <taxon>Orthonectida</taxon>
        <taxon>Rhopaluridae</taxon>
        <taxon>Intoshia</taxon>
    </lineage>
</organism>
<feature type="coiled-coil region" evidence="1">
    <location>
        <begin position="509"/>
        <end position="564"/>
    </location>
</feature>
<feature type="coiled-coil region" evidence="1">
    <location>
        <begin position="736"/>
        <end position="814"/>
    </location>
</feature>
<comment type="caution">
    <text evidence="2">The sequence shown here is derived from an EMBL/GenBank/DDBJ whole genome shotgun (WGS) entry which is preliminary data.</text>
</comment>
<sequence length="850" mass="101016">IKQEKDKYDELNIYYIERKHDYDNKIQNYCRNYEKSNLDIKNGEIIISNLEKKINEQNLKIINQRKELVQLNDEIVHIQNNNNKTTAEIDQIKRQNNVNMNDKQVVIKKLKLLRSENKTYKMDKMLLEKEKNKLKDEIQLMEAQLQNLKPDLVILNKEKIKLESEINKMKIDNEKLNKQSINNNNIKTENEKEIDKLKTKIYEKSNEMKEISDKLLNVSEKLTKSILKNSESSQSTKKLKFQILQQEKILFKQKDENVTNQNKISKLEEDLKKCQFQSLECENEPLKMKLNDLEKKLSEKNVEYNKLKNNVKCDKDIEESLKNQIYQYDTKIKEIQSQLLSNESEFSQNYLCVNCPIYKKQLDSLISLKKEQDIKTKEFKQSINNLKQKLHEKKSQINEYKDECNRLNLDNQVLYNKKNIQLKNVENLEKEINLLNKKINSMQCKFGIINKSHKETEKNLIQVQKLLHISEMKSKKLLMANNDYTNGIQILKGNYQNTKKNNLIMSITIEVQNEKINEKNKQINELTAYQDTLQNLIKELQSNYKILENLKKASEEDFKSLQNDFNGWFKNECNNSDKMKDLIQIKVINTNLKCNKIESESMRDLLENEKRVNESLKIQLKSKKTIQSNDTTSNESYGLQQKFLVHSEIKNLHNKLIEKEIEIKKLKKNIFEINNLKSEDNKCLEKITYQNQIVSNELNSNFNNIHQLKSVEMENINLLTELASEKTINKYNLVKFNSCQKLVEILQKRIEQDEEKYENLKKNYYDSKNKCFDSNKSNERIDKKMNFKILKSELENKIKEIEILKNEKATLISERQIYFENYQSSLEEAKSVFLDGINIYKLQKIKKLNN</sequence>
<dbReference type="AlphaFoldDB" id="A0A177BCQ7"/>
<dbReference type="Proteomes" id="UP000078046">
    <property type="component" value="Unassembled WGS sequence"/>
</dbReference>
<name>A0A177BCQ7_9BILA</name>
<accession>A0A177BCQ7</accession>
<feature type="non-terminal residue" evidence="2">
    <location>
        <position position="1"/>
    </location>
</feature>
<feature type="coiled-coil region" evidence="1">
    <location>
        <begin position="264"/>
        <end position="310"/>
    </location>
</feature>
<evidence type="ECO:0000313" key="2">
    <source>
        <dbReference type="EMBL" id="OAF72005.1"/>
    </source>
</evidence>
<protein>
    <submittedName>
        <fullName evidence="2">Uncharacterized protein</fullName>
    </submittedName>
</protein>
<keyword evidence="3" id="KW-1185">Reference proteome</keyword>
<evidence type="ECO:0000313" key="3">
    <source>
        <dbReference type="Proteomes" id="UP000078046"/>
    </source>
</evidence>
<feature type="coiled-coil region" evidence="1">
    <location>
        <begin position="649"/>
        <end position="676"/>
    </location>
</feature>
<dbReference type="EMBL" id="LWCA01000010">
    <property type="protein sequence ID" value="OAF72005.1"/>
    <property type="molecule type" value="Genomic_DNA"/>
</dbReference>
<gene>
    <name evidence="2" type="ORF">A3Q56_00229</name>
</gene>
<dbReference type="OrthoDB" id="62528at2759"/>
<feature type="coiled-coil region" evidence="1">
    <location>
        <begin position="376"/>
        <end position="445"/>
    </location>
</feature>